<accession>A0A5B7ETC3</accession>
<proteinExistence type="predicted"/>
<gene>
    <name evidence="1" type="ORF">E2C01_029926</name>
</gene>
<reference evidence="1 2" key="1">
    <citation type="submission" date="2019-05" db="EMBL/GenBank/DDBJ databases">
        <title>Another draft genome of Portunus trituberculatus and its Hox gene families provides insights of decapod evolution.</title>
        <authorList>
            <person name="Jeong J.-H."/>
            <person name="Song I."/>
            <person name="Kim S."/>
            <person name="Choi T."/>
            <person name="Kim D."/>
            <person name="Ryu S."/>
            <person name="Kim W."/>
        </authorList>
    </citation>
    <scope>NUCLEOTIDE SEQUENCE [LARGE SCALE GENOMIC DNA]</scope>
    <source>
        <tissue evidence="1">Muscle</tissue>
    </source>
</reference>
<dbReference type="EMBL" id="VSRR010003526">
    <property type="protein sequence ID" value="MPC36468.1"/>
    <property type="molecule type" value="Genomic_DNA"/>
</dbReference>
<dbReference type="Proteomes" id="UP000324222">
    <property type="component" value="Unassembled WGS sequence"/>
</dbReference>
<evidence type="ECO:0000313" key="2">
    <source>
        <dbReference type="Proteomes" id="UP000324222"/>
    </source>
</evidence>
<protein>
    <submittedName>
        <fullName evidence="1">Uncharacterized protein</fullName>
    </submittedName>
</protein>
<evidence type="ECO:0000313" key="1">
    <source>
        <dbReference type="EMBL" id="MPC36468.1"/>
    </source>
</evidence>
<sequence length="64" mass="6728">MASTGKRTLSYLSLVTTTPLPYLQTLICFFHLASPALPGGASIICSRAVPAFPDGCLCLHYAVA</sequence>
<name>A0A5B7ETC3_PORTR</name>
<comment type="caution">
    <text evidence="1">The sequence shown here is derived from an EMBL/GenBank/DDBJ whole genome shotgun (WGS) entry which is preliminary data.</text>
</comment>
<dbReference type="AlphaFoldDB" id="A0A5B7ETC3"/>
<organism evidence="1 2">
    <name type="scientific">Portunus trituberculatus</name>
    <name type="common">Swimming crab</name>
    <name type="synonym">Neptunus trituberculatus</name>
    <dbReference type="NCBI Taxonomy" id="210409"/>
    <lineage>
        <taxon>Eukaryota</taxon>
        <taxon>Metazoa</taxon>
        <taxon>Ecdysozoa</taxon>
        <taxon>Arthropoda</taxon>
        <taxon>Crustacea</taxon>
        <taxon>Multicrustacea</taxon>
        <taxon>Malacostraca</taxon>
        <taxon>Eumalacostraca</taxon>
        <taxon>Eucarida</taxon>
        <taxon>Decapoda</taxon>
        <taxon>Pleocyemata</taxon>
        <taxon>Brachyura</taxon>
        <taxon>Eubrachyura</taxon>
        <taxon>Portunoidea</taxon>
        <taxon>Portunidae</taxon>
        <taxon>Portuninae</taxon>
        <taxon>Portunus</taxon>
    </lineage>
</organism>
<keyword evidence="2" id="KW-1185">Reference proteome</keyword>